<evidence type="ECO:0000313" key="6">
    <source>
        <dbReference type="Proteomes" id="UP000270471"/>
    </source>
</evidence>
<dbReference type="GO" id="GO:0006355">
    <property type="term" value="P:regulation of DNA-templated transcription"/>
    <property type="evidence" value="ECO:0007669"/>
    <property type="project" value="InterPro"/>
</dbReference>
<dbReference type="Gene3D" id="1.10.10.10">
    <property type="entry name" value="Winged helix-like DNA-binding domain superfamily/Winged helix DNA-binding domain"/>
    <property type="match status" value="2"/>
</dbReference>
<evidence type="ECO:0000259" key="4">
    <source>
        <dbReference type="PROSITE" id="PS50043"/>
    </source>
</evidence>
<comment type="caution">
    <text evidence="5">The sequence shown here is derived from an EMBL/GenBank/DDBJ whole genome shotgun (WGS) entry which is preliminary data.</text>
</comment>
<evidence type="ECO:0000313" key="5">
    <source>
        <dbReference type="EMBL" id="RMB80121.1"/>
    </source>
</evidence>
<dbReference type="AlphaFoldDB" id="A0A3M0HRP6"/>
<proteinExistence type="predicted"/>
<dbReference type="Proteomes" id="UP000270471">
    <property type="component" value="Unassembled WGS sequence"/>
</dbReference>
<dbReference type="PANTHER" id="PTHR44688">
    <property type="entry name" value="DNA-BINDING TRANSCRIPTIONAL ACTIVATOR DEVR_DOSR"/>
    <property type="match status" value="1"/>
</dbReference>
<accession>A0A3M0HRP6</accession>
<dbReference type="PROSITE" id="PS50043">
    <property type="entry name" value="HTH_LUXR_2"/>
    <property type="match status" value="1"/>
</dbReference>
<keyword evidence="6" id="KW-1185">Reference proteome</keyword>
<dbReference type="OrthoDB" id="4337408at2"/>
<dbReference type="CDD" id="cd06170">
    <property type="entry name" value="LuxR_C_like"/>
    <property type="match status" value="1"/>
</dbReference>
<dbReference type="InterPro" id="IPR016032">
    <property type="entry name" value="Sig_transdc_resp-reg_C-effctor"/>
</dbReference>
<gene>
    <name evidence="5" type="ORF">CTZ28_41990</name>
</gene>
<sequence length="173" mass="19313">MTISDPESIVRTAHGQAYKPSGRQIQVLSGIARGHTNAEIADHLHVAWPTVQRHVSRLGKGLGTNERAEMVAVGYERGWLTNLSPEPREWIVLSDRCQEVLQCIAAGKSNEEIAGELYLSVNTVKTHIRRILGVLRARRRAHAVALAYQHGHLRIHRSEGFRFMSRSGGALQR</sequence>
<evidence type="ECO:0000256" key="1">
    <source>
        <dbReference type="ARBA" id="ARBA00023015"/>
    </source>
</evidence>
<dbReference type="SMART" id="SM00421">
    <property type="entry name" value="HTH_LUXR"/>
    <property type="match status" value="2"/>
</dbReference>
<keyword evidence="2" id="KW-0238">DNA-binding</keyword>
<dbReference type="RefSeq" id="WP_121895074.1">
    <property type="nucleotide sequence ID" value="NZ_PENI01000047.1"/>
</dbReference>
<name>A0A3M0HRP6_9ACTN</name>
<dbReference type="PRINTS" id="PR00038">
    <property type="entry name" value="HTHLUXR"/>
</dbReference>
<protein>
    <submittedName>
        <fullName evidence="5">LuxR family transcriptional regulator</fullName>
    </submittedName>
</protein>
<evidence type="ECO:0000256" key="2">
    <source>
        <dbReference type="ARBA" id="ARBA00023125"/>
    </source>
</evidence>
<dbReference type="InterPro" id="IPR000792">
    <property type="entry name" value="Tscrpt_reg_LuxR_C"/>
</dbReference>
<organism evidence="5 6">
    <name type="scientific">Streptomyces shenzhenensis</name>
    <dbReference type="NCBI Taxonomy" id="943815"/>
    <lineage>
        <taxon>Bacteria</taxon>
        <taxon>Bacillati</taxon>
        <taxon>Actinomycetota</taxon>
        <taxon>Actinomycetes</taxon>
        <taxon>Kitasatosporales</taxon>
        <taxon>Streptomycetaceae</taxon>
        <taxon>Streptomyces</taxon>
    </lineage>
</organism>
<dbReference type="PANTHER" id="PTHR44688:SF16">
    <property type="entry name" value="DNA-BINDING TRANSCRIPTIONAL ACTIVATOR DEVR_DOSR"/>
    <property type="match status" value="1"/>
</dbReference>
<dbReference type="GO" id="GO:0003677">
    <property type="term" value="F:DNA binding"/>
    <property type="evidence" value="ECO:0007669"/>
    <property type="project" value="UniProtKB-KW"/>
</dbReference>
<dbReference type="Pfam" id="PF00196">
    <property type="entry name" value="GerE"/>
    <property type="match status" value="2"/>
</dbReference>
<evidence type="ECO:0000256" key="3">
    <source>
        <dbReference type="ARBA" id="ARBA00023163"/>
    </source>
</evidence>
<feature type="domain" description="HTH luxR-type" evidence="4">
    <location>
        <begin position="86"/>
        <end position="151"/>
    </location>
</feature>
<keyword evidence="1" id="KW-0805">Transcription regulation</keyword>
<reference evidence="5 6" key="1">
    <citation type="submission" date="2017-11" db="EMBL/GenBank/DDBJ databases">
        <title>Draft genome of actinobacteria isolated from guarana (Paullinia cupana (Mart.) Ducke.</title>
        <authorList>
            <person name="Siqueira K.A."/>
            <person name="Liotti R.G."/>
            <person name="Mendes T.A.O."/>
            <person name="Soares M.A."/>
        </authorList>
    </citation>
    <scope>NUCLEOTIDE SEQUENCE [LARGE SCALE GENOMIC DNA]</scope>
    <source>
        <strain evidence="5 6">193</strain>
    </source>
</reference>
<keyword evidence="3" id="KW-0804">Transcription</keyword>
<dbReference type="InterPro" id="IPR036388">
    <property type="entry name" value="WH-like_DNA-bd_sf"/>
</dbReference>
<dbReference type="EMBL" id="PENI01000047">
    <property type="protein sequence ID" value="RMB80121.1"/>
    <property type="molecule type" value="Genomic_DNA"/>
</dbReference>
<dbReference type="SUPFAM" id="SSF46894">
    <property type="entry name" value="C-terminal effector domain of the bipartite response regulators"/>
    <property type="match status" value="2"/>
</dbReference>